<evidence type="ECO:0000256" key="2">
    <source>
        <dbReference type="SAM" id="SignalP"/>
    </source>
</evidence>
<dbReference type="InParanoid" id="I3EHC8"/>
<keyword evidence="1" id="KW-1133">Transmembrane helix</keyword>
<dbReference type="AlphaFoldDB" id="I3EHC8"/>
<organism evidence="3 4">
    <name type="scientific">Nematocida parisii (strain ERTm3)</name>
    <name type="common">Nematode killer fungus</name>
    <dbReference type="NCBI Taxonomy" id="935791"/>
    <lineage>
        <taxon>Eukaryota</taxon>
        <taxon>Fungi</taxon>
        <taxon>Fungi incertae sedis</taxon>
        <taxon>Microsporidia</taxon>
        <taxon>Nematocida</taxon>
    </lineage>
</organism>
<dbReference type="VEuPathDB" id="MicrosporidiaDB:NEQG_01315"/>
<keyword evidence="1" id="KW-0472">Membrane</keyword>
<evidence type="ECO:0000256" key="1">
    <source>
        <dbReference type="SAM" id="Phobius"/>
    </source>
</evidence>
<dbReference type="HOGENOM" id="CLU_1283568_0_0_1"/>
<dbReference type="OMA" id="QFMENYK"/>
<accession>I3EHC8</accession>
<keyword evidence="4" id="KW-1185">Reference proteome</keyword>
<evidence type="ECO:0008006" key="5">
    <source>
        <dbReference type="Google" id="ProtNLM"/>
    </source>
</evidence>
<dbReference type="InterPro" id="IPR036869">
    <property type="entry name" value="J_dom_sf"/>
</dbReference>
<dbReference type="OrthoDB" id="2188773at2759"/>
<sequence>MRLGILLLFILGMCQCMSYKEIEQVALYIKALQDAGHTTIFSLFNIDRNASRQEITKSQSKLIKECYISKIKGRSMPVGKNLSEMEAKSIIVNGYQILTQPKLRKAYDWILDEAHPQFMENYKSRTHKKAHVPIVMPSIGVLIFSVIFTLVVFDGMRVYISQKSEIKKAMKSKISKKEKKQLKKMSISMKDMYICRGYNACYNMIAKFGGKPESN</sequence>
<feature type="signal peptide" evidence="2">
    <location>
        <begin position="1"/>
        <end position="16"/>
    </location>
</feature>
<feature type="transmembrane region" description="Helical" evidence="1">
    <location>
        <begin position="134"/>
        <end position="153"/>
    </location>
</feature>
<feature type="chain" id="PRO_5003670479" description="J domain-containing protein" evidence="2">
    <location>
        <begin position="17"/>
        <end position="215"/>
    </location>
</feature>
<keyword evidence="1" id="KW-0812">Transmembrane</keyword>
<dbReference type="Proteomes" id="UP000002872">
    <property type="component" value="Unassembled WGS sequence"/>
</dbReference>
<evidence type="ECO:0000313" key="4">
    <source>
        <dbReference type="Proteomes" id="UP000002872"/>
    </source>
</evidence>
<protein>
    <recommendedName>
        <fullName evidence="5">J domain-containing protein</fullName>
    </recommendedName>
</protein>
<dbReference type="SUPFAM" id="SSF46565">
    <property type="entry name" value="Chaperone J-domain"/>
    <property type="match status" value="1"/>
</dbReference>
<evidence type="ECO:0000313" key="3">
    <source>
        <dbReference type="EMBL" id="EIJ88625.1"/>
    </source>
</evidence>
<name>I3EHC8_NEMP3</name>
<gene>
    <name evidence="3" type="ORF">NEQG_01315</name>
</gene>
<reference evidence="3" key="1">
    <citation type="submission" date="2011-01" db="EMBL/GenBank/DDBJ databases">
        <title>The Genome Sequence of Nematocida parisii strain ERTm3.</title>
        <authorList>
            <consortium name="The Broad Institute Genome Sequencing Platform"/>
            <consortium name="The Broad Institute Genome Sequencing Center for Infectious Disease"/>
            <person name="Cuomo C."/>
            <person name="Troemel E."/>
            <person name="Young S.K."/>
            <person name="Zeng Q."/>
            <person name="Gargeya S."/>
            <person name="Fitzgerald M."/>
            <person name="Haas B."/>
            <person name="Abouelleil A."/>
            <person name="Alvarado L."/>
            <person name="Arachchi H.M."/>
            <person name="Berlin A."/>
            <person name="Chapman S.B."/>
            <person name="Gearin G."/>
            <person name="Goldberg J."/>
            <person name="Griggs A."/>
            <person name="Gujja S."/>
            <person name="Hansen M."/>
            <person name="Heiman D."/>
            <person name="Howarth C."/>
            <person name="Larimer J."/>
            <person name="Lui A."/>
            <person name="MacDonald P.J.P."/>
            <person name="McCowen C."/>
            <person name="Montmayeur A."/>
            <person name="Murphy C."/>
            <person name="Neiman D."/>
            <person name="Pearson M."/>
            <person name="Priest M."/>
            <person name="Roberts A."/>
            <person name="Saif S."/>
            <person name="Shea T."/>
            <person name="Sisk P."/>
            <person name="Stolte C."/>
            <person name="Sykes S."/>
            <person name="Wortman J."/>
            <person name="Nusbaum C."/>
            <person name="Birren B."/>
        </authorList>
    </citation>
    <scope>NUCLEOTIDE SEQUENCE</scope>
    <source>
        <strain evidence="3">ERTm3</strain>
    </source>
</reference>
<keyword evidence="2" id="KW-0732">Signal</keyword>
<proteinExistence type="predicted"/>
<dbReference type="Gene3D" id="1.10.287.110">
    <property type="entry name" value="DnaJ domain"/>
    <property type="match status" value="1"/>
</dbReference>
<dbReference type="EMBL" id="GL870878">
    <property type="protein sequence ID" value="EIJ88625.1"/>
    <property type="molecule type" value="Genomic_DNA"/>
</dbReference>